<reference evidence="2" key="1">
    <citation type="submission" date="2020-09" db="EMBL/GenBank/DDBJ databases">
        <title>Iningainema tapete sp. nov. (Scytonemataceae, Cyanobacteria) from greenhouses in central Florida (USA) produces two types of nodularin with biosynthetic potential for microcystin-LR and anabaenopeptins.</title>
        <authorList>
            <person name="Berthold D.E."/>
            <person name="Lefler F.W."/>
            <person name="Huang I.-S."/>
            <person name="Abdulla H."/>
            <person name="Zimba P.V."/>
            <person name="Laughinghouse H.D. IV."/>
        </authorList>
    </citation>
    <scope>NUCLEOTIDE SEQUENCE</scope>
    <source>
        <strain evidence="2">BLCCT55</strain>
    </source>
</reference>
<feature type="transmembrane region" description="Helical" evidence="1">
    <location>
        <begin position="177"/>
        <end position="198"/>
    </location>
</feature>
<comment type="caution">
    <text evidence="2">The sequence shown here is derived from an EMBL/GenBank/DDBJ whole genome shotgun (WGS) entry which is preliminary data.</text>
</comment>
<evidence type="ECO:0000256" key="1">
    <source>
        <dbReference type="SAM" id="Phobius"/>
    </source>
</evidence>
<gene>
    <name evidence="2" type="ORF">ICL16_34300</name>
</gene>
<evidence type="ECO:0000313" key="3">
    <source>
        <dbReference type="Proteomes" id="UP000629098"/>
    </source>
</evidence>
<dbReference type="AlphaFoldDB" id="A0A8J6XRH1"/>
<keyword evidence="1" id="KW-0812">Transmembrane</keyword>
<keyword evidence="3" id="KW-1185">Reference proteome</keyword>
<name>A0A8J6XRH1_9CYAN</name>
<organism evidence="2 3">
    <name type="scientific">Iningainema tapete BLCC-T55</name>
    <dbReference type="NCBI Taxonomy" id="2748662"/>
    <lineage>
        <taxon>Bacteria</taxon>
        <taxon>Bacillati</taxon>
        <taxon>Cyanobacteriota</taxon>
        <taxon>Cyanophyceae</taxon>
        <taxon>Nostocales</taxon>
        <taxon>Scytonemataceae</taxon>
        <taxon>Iningainema tapete</taxon>
    </lineage>
</organism>
<accession>A0A8J6XRH1</accession>
<keyword evidence="1" id="KW-1133">Transmembrane helix</keyword>
<dbReference type="EMBL" id="JACXAE010000101">
    <property type="protein sequence ID" value="MBD2776989.1"/>
    <property type="molecule type" value="Genomic_DNA"/>
</dbReference>
<dbReference type="Proteomes" id="UP000629098">
    <property type="component" value="Unassembled WGS sequence"/>
</dbReference>
<protein>
    <submittedName>
        <fullName evidence="2">Uncharacterized protein</fullName>
    </submittedName>
</protein>
<sequence length="204" mass="22110">MSRQLNHANNVCLLLLIAILITNISTVSAHKVTIATDVGATLHIEPNDNPRAGEPAQAWFALTRKGGKVIPLAECKCELSVYKEPHKQGAPPLLVPSLKPMTAERYQNIPGAEVTFPQPGAYQLKLSGKPVTQGSFQPFELKFAVTVAAGVPVSSSSSKNKVETIEKKALHPEKSSLFWNITALASAFTLMGISLFVLQRLKRE</sequence>
<keyword evidence="1" id="KW-0472">Membrane</keyword>
<proteinExistence type="predicted"/>
<evidence type="ECO:0000313" key="2">
    <source>
        <dbReference type="EMBL" id="MBD2776989.1"/>
    </source>
</evidence>